<dbReference type="InterPro" id="IPR015035">
    <property type="entry name" value="DUF1918"/>
</dbReference>
<feature type="domain" description="DUF1918" evidence="1">
    <location>
        <begin position="10"/>
        <end position="65"/>
    </location>
</feature>
<evidence type="ECO:0000313" key="2">
    <source>
        <dbReference type="EMBL" id="MBA8804752.1"/>
    </source>
</evidence>
<sequence>MGEQEVVRVQAKVGDRLVVESRAAEAHRREGEIIEVHGEDGAPPYVVKWLDGHEGLVYPGPDAHVVGAG</sequence>
<accession>A0A7W3J1V0</accession>
<proteinExistence type="predicted"/>
<dbReference type="Proteomes" id="UP000580910">
    <property type="component" value="Unassembled WGS sequence"/>
</dbReference>
<organism evidence="2 3">
    <name type="scientific">Nocardioides ginsengisegetis</name>
    <dbReference type="NCBI Taxonomy" id="661491"/>
    <lineage>
        <taxon>Bacteria</taxon>
        <taxon>Bacillati</taxon>
        <taxon>Actinomycetota</taxon>
        <taxon>Actinomycetes</taxon>
        <taxon>Propionibacteriales</taxon>
        <taxon>Nocardioidaceae</taxon>
        <taxon>Nocardioides</taxon>
    </lineage>
</organism>
<gene>
    <name evidence="2" type="ORF">FB382_003043</name>
</gene>
<comment type="caution">
    <text evidence="2">The sequence shown here is derived from an EMBL/GenBank/DDBJ whole genome shotgun (WGS) entry which is preliminary data.</text>
</comment>
<protein>
    <recommendedName>
        <fullName evidence="1">DUF1918 domain-containing protein</fullName>
    </recommendedName>
</protein>
<dbReference type="AlphaFoldDB" id="A0A7W3J1V0"/>
<dbReference type="EMBL" id="JACGXA010000001">
    <property type="protein sequence ID" value="MBA8804752.1"/>
    <property type="molecule type" value="Genomic_DNA"/>
</dbReference>
<evidence type="ECO:0000313" key="3">
    <source>
        <dbReference type="Proteomes" id="UP000580910"/>
    </source>
</evidence>
<dbReference type="RefSeq" id="WP_125038331.1">
    <property type="nucleotide sequence ID" value="NZ_JACGXA010000001.1"/>
</dbReference>
<dbReference type="SUPFAM" id="SSF50118">
    <property type="entry name" value="Cell growth inhibitor/plasmid maintenance toxic component"/>
    <property type="match status" value="1"/>
</dbReference>
<dbReference type="Gene3D" id="2.30.30.440">
    <property type="entry name" value="Domain of unknown function DUF1918"/>
    <property type="match status" value="1"/>
</dbReference>
<dbReference type="Pfam" id="PF08940">
    <property type="entry name" value="DUF1918"/>
    <property type="match status" value="1"/>
</dbReference>
<reference evidence="2 3" key="1">
    <citation type="submission" date="2020-07" db="EMBL/GenBank/DDBJ databases">
        <title>Sequencing the genomes of 1000 actinobacteria strains.</title>
        <authorList>
            <person name="Klenk H.-P."/>
        </authorList>
    </citation>
    <scope>NUCLEOTIDE SEQUENCE [LARGE SCALE GENOMIC DNA]</scope>
    <source>
        <strain evidence="2 3">DSM 21349</strain>
    </source>
</reference>
<evidence type="ECO:0000259" key="1">
    <source>
        <dbReference type="Pfam" id="PF08940"/>
    </source>
</evidence>
<keyword evidence="3" id="KW-1185">Reference proteome</keyword>
<name>A0A7W3J1V0_9ACTN</name>